<dbReference type="InterPro" id="IPR041698">
    <property type="entry name" value="Methyltransf_25"/>
</dbReference>
<dbReference type="PANTHER" id="PTHR43861">
    <property type="entry name" value="TRANS-ACONITATE 2-METHYLTRANSFERASE-RELATED"/>
    <property type="match status" value="1"/>
</dbReference>
<dbReference type="InterPro" id="IPR029063">
    <property type="entry name" value="SAM-dependent_MTases_sf"/>
</dbReference>
<organism evidence="3 4">
    <name type="scientific">Oleidesulfovibrio alaskensis (strain ATCC BAA-1058 / DSM 17464 / G20)</name>
    <name type="common">Desulfovibrio alaskensis</name>
    <dbReference type="NCBI Taxonomy" id="207559"/>
    <lineage>
        <taxon>Bacteria</taxon>
        <taxon>Pseudomonadati</taxon>
        <taxon>Thermodesulfobacteriota</taxon>
        <taxon>Desulfovibrionia</taxon>
        <taxon>Desulfovibrionales</taxon>
        <taxon>Desulfovibrionaceae</taxon>
        <taxon>Oleidesulfovibrio</taxon>
    </lineage>
</organism>
<gene>
    <name evidence="3" type="ordered locus">Dde_1457</name>
</gene>
<dbReference type="Gene3D" id="3.40.50.150">
    <property type="entry name" value="Vaccinia Virus protein VP39"/>
    <property type="match status" value="1"/>
</dbReference>
<feature type="domain" description="Methyltransferase" evidence="2">
    <location>
        <begin position="26"/>
        <end position="124"/>
    </location>
</feature>
<dbReference type="EMBL" id="CP000112">
    <property type="protein sequence ID" value="ABB38256.2"/>
    <property type="molecule type" value="Genomic_DNA"/>
</dbReference>
<dbReference type="eggNOG" id="COG4976">
    <property type="taxonomic scope" value="Bacteria"/>
</dbReference>
<evidence type="ECO:0000259" key="2">
    <source>
        <dbReference type="Pfam" id="PF13649"/>
    </source>
</evidence>
<evidence type="ECO:0000256" key="1">
    <source>
        <dbReference type="ARBA" id="ARBA00022679"/>
    </source>
</evidence>
<protein>
    <submittedName>
        <fullName evidence="3">Methyltransferase type 11</fullName>
    </submittedName>
</protein>
<dbReference type="Pfam" id="PF13649">
    <property type="entry name" value="Methyltransf_25"/>
    <property type="match status" value="1"/>
</dbReference>
<dbReference type="Proteomes" id="UP000002710">
    <property type="component" value="Chromosome"/>
</dbReference>
<dbReference type="GO" id="GO:0032259">
    <property type="term" value="P:methylation"/>
    <property type="evidence" value="ECO:0007669"/>
    <property type="project" value="UniProtKB-KW"/>
</dbReference>
<dbReference type="CDD" id="cd02440">
    <property type="entry name" value="AdoMet_MTases"/>
    <property type="match status" value="1"/>
</dbReference>
<reference evidence="3 4" key="1">
    <citation type="journal article" date="2011" name="J. Bacteriol.">
        <title>Complete genome sequence and updated annotation of Desulfovibrio alaskensis G20.</title>
        <authorList>
            <person name="Hauser L.J."/>
            <person name="Land M.L."/>
            <person name="Brown S.D."/>
            <person name="Larimer F."/>
            <person name="Keller K.L."/>
            <person name="Rapp-Giles B.J."/>
            <person name="Price M.N."/>
            <person name="Lin M."/>
            <person name="Bruce D.C."/>
            <person name="Detter J.C."/>
            <person name="Tapia R."/>
            <person name="Han C.S."/>
            <person name="Goodwin L.A."/>
            <person name="Cheng J.F."/>
            <person name="Pitluck S."/>
            <person name="Copeland A."/>
            <person name="Lucas S."/>
            <person name="Nolan M."/>
            <person name="Lapidus A.L."/>
            <person name="Palumbo A.V."/>
            <person name="Wall J.D."/>
        </authorList>
    </citation>
    <scope>NUCLEOTIDE SEQUENCE [LARGE SCALE GENOMIC DNA]</scope>
    <source>
        <strain evidence="4">ATCC BAA 1058 / DSM 17464 / G20</strain>
    </source>
</reference>
<accession>Q311Z0</accession>
<dbReference type="RefSeq" id="WP_011367423.1">
    <property type="nucleotide sequence ID" value="NC_007519.1"/>
</dbReference>
<dbReference type="KEGG" id="dde:Dde_1457"/>
<dbReference type="AlphaFoldDB" id="Q311Z0"/>
<proteinExistence type="predicted"/>
<dbReference type="HOGENOM" id="CLU_1114389_0_0_7"/>
<evidence type="ECO:0000313" key="4">
    <source>
        <dbReference type="Proteomes" id="UP000002710"/>
    </source>
</evidence>
<keyword evidence="4" id="KW-1185">Reference proteome</keyword>
<keyword evidence="3" id="KW-0489">Methyltransferase</keyword>
<keyword evidence="1 3" id="KW-0808">Transferase</keyword>
<sequence length="249" mass="28241">MTTPYHQHRMKVLVSLLPELRQGMRILDFGCGEGAFLPLFIEAGAEVLACDKEEKMIDQVRRRLIESAMPLPGQNLKAAGVEYLAEIPSDSLDGVLAFNVIAYFTPEEEHEFYSQLRRIVKRGGFLAVSHSNMLFDFFSLNRYTLQFFQNHLVLGGQYAAAVESLLARTDLPAGDKALPLPVRENPLTYALKLKGYVFAETRQEFINRHEAPPPVLQQQTFPDTLAVPEHERWKLLFTCSQFASLALRQ</sequence>
<dbReference type="GO" id="GO:0008168">
    <property type="term" value="F:methyltransferase activity"/>
    <property type="evidence" value="ECO:0007669"/>
    <property type="project" value="UniProtKB-KW"/>
</dbReference>
<name>Q311Z0_OLEA2</name>
<dbReference type="SUPFAM" id="SSF53335">
    <property type="entry name" value="S-adenosyl-L-methionine-dependent methyltransferases"/>
    <property type="match status" value="1"/>
</dbReference>
<evidence type="ECO:0000313" key="3">
    <source>
        <dbReference type="EMBL" id="ABB38256.2"/>
    </source>
</evidence>